<gene>
    <name evidence="3" type="ORF">UFOVP1231_11</name>
    <name evidence="1" type="ORF">UFOVP283_20</name>
    <name evidence="2" type="ORF">UFOVP957_28</name>
</gene>
<evidence type="ECO:0000313" key="3">
    <source>
        <dbReference type="EMBL" id="CAB4192198.1"/>
    </source>
</evidence>
<dbReference type="EMBL" id="LR797182">
    <property type="protein sequence ID" value="CAB4192198.1"/>
    <property type="molecule type" value="Genomic_DNA"/>
</dbReference>
<reference evidence="1" key="1">
    <citation type="submission" date="2020-04" db="EMBL/GenBank/DDBJ databases">
        <authorList>
            <person name="Chiriac C."/>
            <person name="Salcher M."/>
            <person name="Ghai R."/>
            <person name="Kavagutti S V."/>
        </authorList>
    </citation>
    <scope>NUCLEOTIDE SEQUENCE</scope>
</reference>
<evidence type="ECO:0000313" key="2">
    <source>
        <dbReference type="EMBL" id="CAB4174207.1"/>
    </source>
</evidence>
<evidence type="ECO:0000313" key="1">
    <source>
        <dbReference type="EMBL" id="CAB4134818.1"/>
    </source>
</evidence>
<name>A0A6J5LJN7_9CAUD</name>
<proteinExistence type="predicted"/>
<dbReference type="EMBL" id="LR796918">
    <property type="protein sequence ID" value="CAB4174207.1"/>
    <property type="molecule type" value="Genomic_DNA"/>
</dbReference>
<accession>A0A6J5LJN7</accession>
<protein>
    <submittedName>
        <fullName evidence="1">Uncharacterized protein</fullName>
    </submittedName>
</protein>
<organism evidence="1">
    <name type="scientific">uncultured Caudovirales phage</name>
    <dbReference type="NCBI Taxonomy" id="2100421"/>
    <lineage>
        <taxon>Viruses</taxon>
        <taxon>Duplodnaviria</taxon>
        <taxon>Heunggongvirae</taxon>
        <taxon>Uroviricota</taxon>
        <taxon>Caudoviricetes</taxon>
        <taxon>Peduoviridae</taxon>
        <taxon>Maltschvirus</taxon>
        <taxon>Maltschvirus maltsch</taxon>
    </lineage>
</organism>
<sequence length="64" mass="6652">MLDTPASVSGVCQGVSGRKIKGLGVSACVSRKSPLVIVRLTHSTHTPVGCGVCQTCQPCQRVKE</sequence>
<dbReference type="EMBL" id="LR796292">
    <property type="protein sequence ID" value="CAB4134818.1"/>
    <property type="molecule type" value="Genomic_DNA"/>
</dbReference>